<evidence type="ECO:0000313" key="1">
    <source>
        <dbReference type="EMBL" id="GBO08376.1"/>
    </source>
</evidence>
<keyword evidence="4" id="KW-1185">Reference proteome</keyword>
<dbReference type="EMBL" id="BGPR01034138">
    <property type="protein sequence ID" value="GBO08376.1"/>
    <property type="molecule type" value="Genomic_DNA"/>
</dbReference>
<gene>
    <name evidence="3" type="ORF">AVEN_192485_1</name>
    <name evidence="1" type="ORF">AVEN_19891_1</name>
    <name evidence="2" type="ORF">AVEN_20421_1</name>
</gene>
<evidence type="ECO:0000313" key="4">
    <source>
        <dbReference type="Proteomes" id="UP000499080"/>
    </source>
</evidence>
<evidence type="ECO:0000313" key="3">
    <source>
        <dbReference type="EMBL" id="GBO08452.1"/>
    </source>
</evidence>
<evidence type="ECO:0000313" key="2">
    <source>
        <dbReference type="EMBL" id="GBO08402.1"/>
    </source>
</evidence>
<dbReference type="AlphaFoldDB" id="A0A4Y2U744"/>
<dbReference type="Proteomes" id="UP000499080">
    <property type="component" value="Unassembled WGS sequence"/>
</dbReference>
<reference evidence="3 4" key="1">
    <citation type="journal article" date="2019" name="Sci. Rep.">
        <title>Orb-weaving spider Araneus ventricosus genome elucidates the spidroin gene catalogue.</title>
        <authorList>
            <person name="Kono N."/>
            <person name="Nakamura H."/>
            <person name="Ohtoshi R."/>
            <person name="Moran D.A.P."/>
            <person name="Shinohara A."/>
            <person name="Yoshida Y."/>
            <person name="Fujiwara M."/>
            <person name="Mori M."/>
            <person name="Tomita M."/>
            <person name="Arakawa K."/>
        </authorList>
    </citation>
    <scope>NUCLEOTIDE SEQUENCE [LARGE SCALE GENOMIC DNA]</scope>
</reference>
<comment type="caution">
    <text evidence="3">The sequence shown here is derived from an EMBL/GenBank/DDBJ whole genome shotgun (WGS) entry which is preliminary data.</text>
</comment>
<name>A0A4Y2U744_ARAVE</name>
<dbReference type="EMBL" id="BGPR01034186">
    <property type="protein sequence ID" value="GBO08452.1"/>
    <property type="molecule type" value="Genomic_DNA"/>
</dbReference>
<accession>A0A4Y2U744</accession>
<sequence>MDNLLLCISYSGKEMTDKGMQFQEKVRPRWSSVSSRLWGRRVRGSKPDSTEDPPCMGPIARQIISTGQTSSRWHGVEVWRGVCHLRRHPRHLTVVQDDEIRPKIALALLQNGMLI</sequence>
<organism evidence="3 4">
    <name type="scientific">Araneus ventricosus</name>
    <name type="common">Orbweaver spider</name>
    <name type="synonym">Epeira ventricosa</name>
    <dbReference type="NCBI Taxonomy" id="182803"/>
    <lineage>
        <taxon>Eukaryota</taxon>
        <taxon>Metazoa</taxon>
        <taxon>Ecdysozoa</taxon>
        <taxon>Arthropoda</taxon>
        <taxon>Chelicerata</taxon>
        <taxon>Arachnida</taxon>
        <taxon>Araneae</taxon>
        <taxon>Araneomorphae</taxon>
        <taxon>Entelegynae</taxon>
        <taxon>Araneoidea</taxon>
        <taxon>Araneidae</taxon>
        <taxon>Araneus</taxon>
    </lineage>
</organism>
<proteinExistence type="predicted"/>
<protein>
    <submittedName>
        <fullName evidence="3">Uncharacterized protein</fullName>
    </submittedName>
</protein>
<dbReference type="EMBL" id="BGPR01034148">
    <property type="protein sequence ID" value="GBO08402.1"/>
    <property type="molecule type" value="Genomic_DNA"/>
</dbReference>